<dbReference type="EMBL" id="JASDAP010000003">
    <property type="protein sequence ID" value="KAK1905134.1"/>
    <property type="molecule type" value="Genomic_DNA"/>
</dbReference>
<accession>A0AAD9FKG6</accession>
<dbReference type="Proteomes" id="UP001228049">
    <property type="component" value="Unassembled WGS sequence"/>
</dbReference>
<name>A0AAD9FKG6_DISEL</name>
<protein>
    <submittedName>
        <fullName evidence="2">Catalase-peroxidase</fullName>
    </submittedName>
</protein>
<sequence>MEDEEEKVVQEEKISCPSPSTRDRRGAEMRKGEVGARLRPTPQRDGQVAQAGQGPMRRPEEEEGRDSVSVRYDQTEER</sequence>
<feature type="compositionally biased region" description="Basic and acidic residues" evidence="1">
    <location>
        <begin position="57"/>
        <end position="78"/>
    </location>
</feature>
<gene>
    <name evidence="2" type="ORF">KUDE01_012317</name>
</gene>
<feature type="region of interest" description="Disordered" evidence="1">
    <location>
        <begin position="1"/>
        <end position="78"/>
    </location>
</feature>
<evidence type="ECO:0000313" key="2">
    <source>
        <dbReference type="EMBL" id="KAK1905134.1"/>
    </source>
</evidence>
<evidence type="ECO:0000313" key="3">
    <source>
        <dbReference type="Proteomes" id="UP001228049"/>
    </source>
</evidence>
<dbReference type="AlphaFoldDB" id="A0AAD9FKG6"/>
<evidence type="ECO:0000256" key="1">
    <source>
        <dbReference type="SAM" id="MobiDB-lite"/>
    </source>
</evidence>
<proteinExistence type="predicted"/>
<comment type="caution">
    <text evidence="2">The sequence shown here is derived from an EMBL/GenBank/DDBJ whole genome shotgun (WGS) entry which is preliminary data.</text>
</comment>
<keyword evidence="3" id="KW-1185">Reference proteome</keyword>
<reference evidence="2" key="1">
    <citation type="submission" date="2023-04" db="EMBL/GenBank/DDBJ databases">
        <title>Chromosome-level genome of Chaenocephalus aceratus.</title>
        <authorList>
            <person name="Park H."/>
        </authorList>
    </citation>
    <scope>NUCLEOTIDE SEQUENCE</scope>
    <source>
        <strain evidence="2">DE</strain>
        <tissue evidence="2">Muscle</tissue>
    </source>
</reference>
<organism evidence="2 3">
    <name type="scientific">Dissostichus eleginoides</name>
    <name type="common">Patagonian toothfish</name>
    <name type="synonym">Dissostichus amissus</name>
    <dbReference type="NCBI Taxonomy" id="100907"/>
    <lineage>
        <taxon>Eukaryota</taxon>
        <taxon>Metazoa</taxon>
        <taxon>Chordata</taxon>
        <taxon>Craniata</taxon>
        <taxon>Vertebrata</taxon>
        <taxon>Euteleostomi</taxon>
        <taxon>Actinopterygii</taxon>
        <taxon>Neopterygii</taxon>
        <taxon>Teleostei</taxon>
        <taxon>Neoteleostei</taxon>
        <taxon>Acanthomorphata</taxon>
        <taxon>Eupercaria</taxon>
        <taxon>Perciformes</taxon>
        <taxon>Notothenioidei</taxon>
        <taxon>Nototheniidae</taxon>
        <taxon>Dissostichus</taxon>
    </lineage>
</organism>
<feature type="compositionally biased region" description="Basic and acidic residues" evidence="1">
    <location>
        <begin position="21"/>
        <end position="36"/>
    </location>
</feature>